<name>A0AAE1HLI9_9NEOP</name>
<keyword evidence="3" id="KW-1185">Reference proteome</keyword>
<evidence type="ECO:0000313" key="2">
    <source>
        <dbReference type="EMBL" id="KAK3923428.1"/>
    </source>
</evidence>
<feature type="compositionally biased region" description="Pro residues" evidence="1">
    <location>
        <begin position="298"/>
        <end position="320"/>
    </location>
</feature>
<feature type="compositionally biased region" description="Low complexity" evidence="1">
    <location>
        <begin position="229"/>
        <end position="238"/>
    </location>
</feature>
<evidence type="ECO:0000313" key="3">
    <source>
        <dbReference type="Proteomes" id="UP001219518"/>
    </source>
</evidence>
<feature type="compositionally biased region" description="Pro residues" evidence="1">
    <location>
        <begin position="328"/>
        <end position="347"/>
    </location>
</feature>
<reference evidence="2" key="2">
    <citation type="journal article" date="2023" name="BMC Genomics">
        <title>Pest status, molecular evolution, and epigenetic factors derived from the genome assembly of Frankliniella fusca, a thysanopteran phytovirus vector.</title>
        <authorList>
            <person name="Catto M.A."/>
            <person name="Labadie P.E."/>
            <person name="Jacobson A.L."/>
            <person name="Kennedy G.G."/>
            <person name="Srinivasan R."/>
            <person name="Hunt B.G."/>
        </authorList>
    </citation>
    <scope>NUCLEOTIDE SEQUENCE</scope>
    <source>
        <strain evidence="2">PL_HMW_Pooled</strain>
    </source>
</reference>
<feature type="compositionally biased region" description="Low complexity" evidence="1">
    <location>
        <begin position="529"/>
        <end position="547"/>
    </location>
</feature>
<feature type="region of interest" description="Disordered" evidence="1">
    <location>
        <begin position="8"/>
        <end position="64"/>
    </location>
</feature>
<protein>
    <submittedName>
        <fullName evidence="2">Myb-like protein U</fullName>
    </submittedName>
</protein>
<comment type="caution">
    <text evidence="2">The sequence shown here is derived from an EMBL/GenBank/DDBJ whole genome shotgun (WGS) entry which is preliminary data.</text>
</comment>
<evidence type="ECO:0000256" key="1">
    <source>
        <dbReference type="SAM" id="MobiDB-lite"/>
    </source>
</evidence>
<feature type="region of interest" description="Disordered" evidence="1">
    <location>
        <begin position="118"/>
        <end position="145"/>
    </location>
</feature>
<feature type="compositionally biased region" description="Pro residues" evidence="1">
    <location>
        <begin position="277"/>
        <end position="287"/>
    </location>
</feature>
<feature type="non-terminal residue" evidence="2">
    <location>
        <position position="572"/>
    </location>
</feature>
<feature type="compositionally biased region" description="Pro residues" evidence="1">
    <location>
        <begin position="239"/>
        <end position="253"/>
    </location>
</feature>
<dbReference type="AlphaFoldDB" id="A0AAE1HLI9"/>
<feature type="non-terminal residue" evidence="2">
    <location>
        <position position="1"/>
    </location>
</feature>
<gene>
    <name evidence="2" type="ORF">KUF71_001839</name>
</gene>
<feature type="compositionally biased region" description="Low complexity" evidence="1">
    <location>
        <begin position="348"/>
        <end position="367"/>
    </location>
</feature>
<feature type="region of interest" description="Disordered" evidence="1">
    <location>
        <begin position="529"/>
        <end position="549"/>
    </location>
</feature>
<dbReference type="Proteomes" id="UP001219518">
    <property type="component" value="Unassembled WGS sequence"/>
</dbReference>
<feature type="region of interest" description="Disordered" evidence="1">
    <location>
        <begin position="216"/>
        <end position="382"/>
    </location>
</feature>
<dbReference type="EMBL" id="JAHWGI010001145">
    <property type="protein sequence ID" value="KAK3923428.1"/>
    <property type="molecule type" value="Genomic_DNA"/>
</dbReference>
<dbReference type="PRINTS" id="PR01217">
    <property type="entry name" value="PRICHEXTENSN"/>
</dbReference>
<accession>A0AAE1HLI9</accession>
<feature type="region of interest" description="Disordered" evidence="1">
    <location>
        <begin position="452"/>
        <end position="483"/>
    </location>
</feature>
<sequence length="572" mass="58166">VALSVAERISELEKQQQQQQQASAVATPAAPGAGAGAGPAAAARPALSNGGAAAAAAPRSTDPTLKAIQKKALLSFYERHQNSGAHTGSGSAWRSEPQLAPRLSAALGVALGPLGPLGPAAASQSAQQQAPEPPPRPSAAAVGALNAALSSSRRASSASDYSTATWRELLGGNGRENPTSKDAVVPRHQHSSSCGSLSTDLLGPLIVGPSISVDDWVPERPPKKPHLRAAFAASAAPAPAAPTTPAPAPPIPALPTSLSAPALHHHRPLWPSHCPSPDLPPPSPPPASECEVILSDEPLPPPPPELRPAPGTTPAPPLPTSSPSSSTSPPPPSQVPKALPLPSPPAVSPRVSPEAVEAAPAPGAGPATSNSTPGHDRQPVTAHWRHHKAYLETSFEGSPPMQRVNGQVATPSPAAAPAPAPTAHQQLQLCERAAPQRQSLCVRKPRPASFMRSESVKESATEAPPRYVANGSAANGASRPGNERYPLRAARAAKKLAVNGESNGSNGWLQPAVAQLRRAPASVDVLPTACNSPTTTGTSTASPQQAANGNRSVSAVALIVFEYGRAKGLNSH</sequence>
<feature type="compositionally biased region" description="Low complexity" evidence="1">
    <location>
        <begin position="15"/>
        <end position="58"/>
    </location>
</feature>
<feature type="region of interest" description="Disordered" evidence="1">
    <location>
        <begin position="394"/>
        <end position="419"/>
    </location>
</feature>
<organism evidence="2 3">
    <name type="scientific">Frankliniella fusca</name>
    <dbReference type="NCBI Taxonomy" id="407009"/>
    <lineage>
        <taxon>Eukaryota</taxon>
        <taxon>Metazoa</taxon>
        <taxon>Ecdysozoa</taxon>
        <taxon>Arthropoda</taxon>
        <taxon>Hexapoda</taxon>
        <taxon>Insecta</taxon>
        <taxon>Pterygota</taxon>
        <taxon>Neoptera</taxon>
        <taxon>Paraneoptera</taxon>
        <taxon>Thysanoptera</taxon>
        <taxon>Terebrantia</taxon>
        <taxon>Thripoidea</taxon>
        <taxon>Thripidae</taxon>
        <taxon>Frankliniella</taxon>
    </lineage>
</organism>
<reference evidence="2" key="1">
    <citation type="submission" date="2021-07" db="EMBL/GenBank/DDBJ databases">
        <authorList>
            <person name="Catto M.A."/>
            <person name="Jacobson A."/>
            <person name="Kennedy G."/>
            <person name="Labadie P."/>
            <person name="Hunt B.G."/>
            <person name="Srinivasan R."/>
        </authorList>
    </citation>
    <scope>NUCLEOTIDE SEQUENCE</scope>
    <source>
        <strain evidence="2">PL_HMW_Pooled</strain>
        <tissue evidence="2">Head</tissue>
    </source>
</reference>
<proteinExistence type="predicted"/>
<feature type="region of interest" description="Disordered" evidence="1">
    <location>
        <begin position="169"/>
        <end position="199"/>
    </location>
</feature>
<feature type="compositionally biased region" description="Low complexity" evidence="1">
    <location>
        <begin position="118"/>
        <end position="130"/>
    </location>
</feature>